<evidence type="ECO:0000313" key="2">
    <source>
        <dbReference type="Proteomes" id="UP000272942"/>
    </source>
</evidence>
<dbReference type="Proteomes" id="UP000272942">
    <property type="component" value="Unassembled WGS sequence"/>
</dbReference>
<reference evidence="1 2" key="1">
    <citation type="submission" date="2018-11" db="EMBL/GenBank/DDBJ databases">
        <authorList>
            <consortium name="Pathogen Informatics"/>
        </authorList>
    </citation>
    <scope>NUCLEOTIDE SEQUENCE [LARGE SCALE GENOMIC DNA]</scope>
    <source>
        <strain evidence="1 2">Egypt</strain>
    </source>
</reference>
<dbReference type="EMBL" id="UZAN01068995">
    <property type="protein sequence ID" value="VDP94669.1"/>
    <property type="molecule type" value="Genomic_DNA"/>
</dbReference>
<sequence>MTYCVPVVRAAAKFLGVWLPQVLVERLLLAGPFLASLPQRDTLGEFSGPYQLKLNGLFGTLPPPSYEEPVCLAALRRLRLQHDVEQGEEVKEIEDGTDDDRSLLADSSVTTSATILSTVSDFSPSFGVRHSPEWLPVPTISLSDPEPETAQPDNWEVVDDGTDVLPLNTDPTSALPTGETWTNSLSKLWRPIFNRLGSNTELEAHGEEEVK</sequence>
<dbReference type="OrthoDB" id="10479161at2759"/>
<accession>A0A3P8LCL7</accession>
<gene>
    <name evidence="1" type="ORF">ECPE_LOCUS17379</name>
</gene>
<dbReference type="AlphaFoldDB" id="A0A3P8LCL7"/>
<name>A0A3P8LCL7_9TREM</name>
<proteinExistence type="predicted"/>
<protein>
    <submittedName>
        <fullName evidence="1">Uncharacterized protein</fullName>
    </submittedName>
</protein>
<organism evidence="1 2">
    <name type="scientific">Echinostoma caproni</name>
    <dbReference type="NCBI Taxonomy" id="27848"/>
    <lineage>
        <taxon>Eukaryota</taxon>
        <taxon>Metazoa</taxon>
        <taxon>Spiralia</taxon>
        <taxon>Lophotrochozoa</taxon>
        <taxon>Platyhelminthes</taxon>
        <taxon>Trematoda</taxon>
        <taxon>Digenea</taxon>
        <taxon>Plagiorchiida</taxon>
        <taxon>Echinostomata</taxon>
        <taxon>Echinostomatoidea</taxon>
        <taxon>Echinostomatidae</taxon>
        <taxon>Echinostoma</taxon>
    </lineage>
</organism>
<evidence type="ECO:0000313" key="1">
    <source>
        <dbReference type="EMBL" id="VDP94669.1"/>
    </source>
</evidence>
<keyword evidence="2" id="KW-1185">Reference proteome</keyword>